<dbReference type="FunFam" id="1.25.70.10:FF:000001">
    <property type="entry name" value="Mitochondrial transcription termination factor-like"/>
    <property type="match status" value="1"/>
</dbReference>
<comment type="similarity">
    <text evidence="1">Belongs to the mTERF family.</text>
</comment>
<evidence type="ECO:0000256" key="3">
    <source>
        <dbReference type="ARBA" id="ARBA00022946"/>
    </source>
</evidence>
<proteinExistence type="inferred from homology"/>
<dbReference type="Pfam" id="PF02536">
    <property type="entry name" value="mTERF"/>
    <property type="match status" value="1"/>
</dbReference>
<keyword evidence="2" id="KW-0806">Transcription termination</keyword>
<evidence type="ECO:0000313" key="5">
    <source>
        <dbReference type="Proteomes" id="UP001231189"/>
    </source>
</evidence>
<dbReference type="EMBL" id="JAUUTY010000006">
    <property type="protein sequence ID" value="KAK1619863.1"/>
    <property type="molecule type" value="Genomic_DNA"/>
</dbReference>
<name>A0AAD8VWZ0_LOLMU</name>
<dbReference type="AlphaFoldDB" id="A0AAD8VWZ0"/>
<dbReference type="InterPro" id="IPR038538">
    <property type="entry name" value="MTERF_sf"/>
</dbReference>
<dbReference type="InterPro" id="IPR003690">
    <property type="entry name" value="MTERF"/>
</dbReference>
<dbReference type="GO" id="GO:0006353">
    <property type="term" value="P:DNA-templated transcription termination"/>
    <property type="evidence" value="ECO:0007669"/>
    <property type="project" value="UniProtKB-KW"/>
</dbReference>
<dbReference type="PANTHER" id="PTHR13068">
    <property type="entry name" value="CGI-12 PROTEIN-RELATED"/>
    <property type="match status" value="1"/>
</dbReference>
<comment type="caution">
    <text evidence="4">The sequence shown here is derived from an EMBL/GenBank/DDBJ whole genome shotgun (WGS) entry which is preliminary data.</text>
</comment>
<dbReference type="Proteomes" id="UP001231189">
    <property type="component" value="Unassembled WGS sequence"/>
</dbReference>
<evidence type="ECO:0008006" key="6">
    <source>
        <dbReference type="Google" id="ProtNLM"/>
    </source>
</evidence>
<organism evidence="4 5">
    <name type="scientific">Lolium multiflorum</name>
    <name type="common">Italian ryegrass</name>
    <name type="synonym">Lolium perenne subsp. multiflorum</name>
    <dbReference type="NCBI Taxonomy" id="4521"/>
    <lineage>
        <taxon>Eukaryota</taxon>
        <taxon>Viridiplantae</taxon>
        <taxon>Streptophyta</taxon>
        <taxon>Embryophyta</taxon>
        <taxon>Tracheophyta</taxon>
        <taxon>Spermatophyta</taxon>
        <taxon>Magnoliopsida</taxon>
        <taxon>Liliopsida</taxon>
        <taxon>Poales</taxon>
        <taxon>Poaceae</taxon>
        <taxon>BOP clade</taxon>
        <taxon>Pooideae</taxon>
        <taxon>Poodae</taxon>
        <taxon>Poeae</taxon>
        <taxon>Poeae Chloroplast Group 2 (Poeae type)</taxon>
        <taxon>Loliodinae</taxon>
        <taxon>Loliinae</taxon>
        <taxon>Lolium</taxon>
    </lineage>
</organism>
<reference evidence="4" key="1">
    <citation type="submission" date="2023-07" db="EMBL/GenBank/DDBJ databases">
        <title>A chromosome-level genome assembly of Lolium multiflorum.</title>
        <authorList>
            <person name="Chen Y."/>
            <person name="Copetti D."/>
            <person name="Kolliker R."/>
            <person name="Studer B."/>
        </authorList>
    </citation>
    <scope>NUCLEOTIDE SEQUENCE</scope>
    <source>
        <strain evidence="4">02402/16</strain>
        <tissue evidence="4">Leaf</tissue>
    </source>
</reference>
<keyword evidence="2" id="KW-0805">Transcription regulation</keyword>
<dbReference type="SMART" id="SM00733">
    <property type="entry name" value="Mterf"/>
    <property type="match status" value="3"/>
</dbReference>
<sequence length="351" mass="39038">MLRLQSHLLRAASHVHRFHLSTAAAASTTPAQFVVEDYLVASCGLAPAKALRASKHLSHLNSPANADAVRAFLADAGIAKADIASAIARLPRLLCSSVDKTLTPRLAQLLDMGLSPPQISRLYALVPSIFLSPAQIPRLAFYLSLLGSYDKVEAAIRFNLCLLSWNIDTVKLNIAFLQQCGLTCDDIADLYARGRSSTNLLTRSLEHVKGMVACIERRLGVSCDSGMFKAALVTVCNQRPERITAKLESLERALGYSEARMAVCKLPTILNPSELTLGNRVEFMRTEFGLEPSYIAQRPAILMYNLQRRLIPRHFVIHVLKAKGLFKRDIDLFYVFCTTHNKFVDRYLNRR</sequence>
<evidence type="ECO:0000313" key="4">
    <source>
        <dbReference type="EMBL" id="KAK1619863.1"/>
    </source>
</evidence>
<evidence type="ECO:0000256" key="2">
    <source>
        <dbReference type="ARBA" id="ARBA00022472"/>
    </source>
</evidence>
<protein>
    <recommendedName>
        <fullName evidence="6">mTERF family protein</fullName>
    </recommendedName>
</protein>
<keyword evidence="5" id="KW-1185">Reference proteome</keyword>
<dbReference type="PANTHER" id="PTHR13068:SF39">
    <property type="entry name" value="OS02G0749900 PROTEIN"/>
    <property type="match status" value="1"/>
</dbReference>
<accession>A0AAD8VWZ0</accession>
<keyword evidence="2" id="KW-0804">Transcription</keyword>
<dbReference type="GO" id="GO:0003676">
    <property type="term" value="F:nucleic acid binding"/>
    <property type="evidence" value="ECO:0007669"/>
    <property type="project" value="InterPro"/>
</dbReference>
<keyword evidence="3" id="KW-0809">Transit peptide</keyword>
<evidence type="ECO:0000256" key="1">
    <source>
        <dbReference type="ARBA" id="ARBA00007692"/>
    </source>
</evidence>
<dbReference type="Gene3D" id="1.25.70.10">
    <property type="entry name" value="Transcription termination factor 3, mitochondrial"/>
    <property type="match status" value="1"/>
</dbReference>
<gene>
    <name evidence="4" type="ORF">QYE76_025380</name>
</gene>